<dbReference type="AlphaFoldDB" id="G8YCH3"/>
<dbReference type="InParanoid" id="G8YCH3"/>
<dbReference type="Pfam" id="PF04190">
    <property type="entry name" value="GET4"/>
    <property type="match status" value="1"/>
</dbReference>
<dbReference type="InterPro" id="IPR011990">
    <property type="entry name" value="TPR-like_helical_dom_sf"/>
</dbReference>
<dbReference type="PANTHER" id="PTHR12875">
    <property type="entry name" value="GOLGI TO ER TRAFFIC PROTEIN 4 HOMOLOG"/>
    <property type="match status" value="1"/>
</dbReference>
<dbReference type="Proteomes" id="UP000005222">
    <property type="component" value="Chromosome J"/>
</dbReference>
<dbReference type="PANTHER" id="PTHR12875:SF0">
    <property type="entry name" value="GOLGI TO ER TRAFFIC PROTEIN 4 HOMOLOG"/>
    <property type="match status" value="1"/>
</dbReference>
<gene>
    <name evidence="2" type="primary">Piso0_002389</name>
    <name evidence="2" type="ORF">GNLVRS01_PISO0J10943g</name>
</gene>
<protein>
    <submittedName>
        <fullName evidence="2">Piso0_002389 protein</fullName>
    </submittedName>
</protein>
<dbReference type="STRING" id="559304.G8YCH3"/>
<dbReference type="EMBL" id="FO082050">
    <property type="protein sequence ID" value="CCE82654.1"/>
    <property type="molecule type" value="Genomic_DNA"/>
</dbReference>
<evidence type="ECO:0000313" key="2">
    <source>
        <dbReference type="EMBL" id="CCE82654.1"/>
    </source>
</evidence>
<reference evidence="2 3" key="1">
    <citation type="journal article" date="2012" name="G3 (Bethesda)">
        <title>Pichia sorbitophila, an interspecies yeast hybrid reveals early steps of genome resolution following polyploidization.</title>
        <authorList>
            <person name="Leh Louis V."/>
            <person name="Despons L."/>
            <person name="Friedrich A."/>
            <person name="Martin T."/>
            <person name="Durrens P."/>
            <person name="Casaregola S."/>
            <person name="Neuveglise C."/>
            <person name="Fairhead C."/>
            <person name="Marck C."/>
            <person name="Cruz J.A."/>
            <person name="Straub M.L."/>
            <person name="Kugler V."/>
            <person name="Sacerdot C."/>
            <person name="Uzunov Z."/>
            <person name="Thierry A."/>
            <person name="Weiss S."/>
            <person name="Bleykasten C."/>
            <person name="De Montigny J."/>
            <person name="Jacques N."/>
            <person name="Jung P."/>
            <person name="Lemaire M."/>
            <person name="Mallet S."/>
            <person name="Morel G."/>
            <person name="Richard G.F."/>
            <person name="Sarkar A."/>
            <person name="Savel G."/>
            <person name="Schacherer J."/>
            <person name="Seret M.L."/>
            <person name="Talla E."/>
            <person name="Samson G."/>
            <person name="Jubin C."/>
            <person name="Poulain J."/>
            <person name="Vacherie B."/>
            <person name="Barbe V."/>
            <person name="Pelletier E."/>
            <person name="Sherman D.J."/>
            <person name="Westhof E."/>
            <person name="Weissenbach J."/>
            <person name="Baret P.V."/>
            <person name="Wincker P."/>
            <person name="Gaillardin C."/>
            <person name="Dujon B."/>
            <person name="Souciet J.L."/>
        </authorList>
    </citation>
    <scope>NUCLEOTIDE SEQUENCE [LARGE SCALE GENOMIC DNA]</scope>
    <source>
        <strain evidence="3">ATCC MYA-4447 / BCRC 22081 / CBS 7064 / NBRC 10061 / NRRL Y-12695</strain>
    </source>
</reference>
<proteinExistence type="inferred from homology"/>
<dbReference type="HOGENOM" id="CLU_046061_0_2_1"/>
<dbReference type="FunCoup" id="G8YCH3">
    <property type="interactions" value="649"/>
</dbReference>
<dbReference type="OMA" id="VKWSVKA"/>
<dbReference type="GO" id="GO:0072380">
    <property type="term" value="C:TRC complex"/>
    <property type="evidence" value="ECO:0007669"/>
    <property type="project" value="TreeGrafter"/>
</dbReference>
<evidence type="ECO:0000256" key="1">
    <source>
        <dbReference type="ARBA" id="ARBA00005351"/>
    </source>
</evidence>
<keyword evidence="3" id="KW-1185">Reference proteome</keyword>
<name>G8YCH3_PICSO</name>
<accession>G8YCH3</accession>
<dbReference type="eggNOG" id="KOG3024">
    <property type="taxonomic scope" value="Eukaryota"/>
</dbReference>
<evidence type="ECO:0000313" key="3">
    <source>
        <dbReference type="Proteomes" id="UP000005222"/>
    </source>
</evidence>
<comment type="similarity">
    <text evidence="1">Belongs to the GET4 family.</text>
</comment>
<dbReference type="GO" id="GO:0045048">
    <property type="term" value="P:protein insertion into ER membrane"/>
    <property type="evidence" value="ECO:0007669"/>
    <property type="project" value="InterPro"/>
</dbReference>
<dbReference type="Gene3D" id="1.25.40.10">
    <property type="entry name" value="Tetratricopeptide repeat domain"/>
    <property type="match status" value="1"/>
</dbReference>
<dbReference type="InterPro" id="IPR007317">
    <property type="entry name" value="GET4"/>
</dbReference>
<organism evidence="2 3">
    <name type="scientific">Pichia sorbitophila (strain ATCC MYA-4447 / BCRC 22081 / CBS 7064 / NBRC 10061 / NRRL Y-12695)</name>
    <name type="common">Hybrid yeast</name>
    <dbReference type="NCBI Taxonomy" id="559304"/>
    <lineage>
        <taxon>Eukaryota</taxon>
        <taxon>Fungi</taxon>
        <taxon>Dikarya</taxon>
        <taxon>Ascomycota</taxon>
        <taxon>Saccharomycotina</taxon>
        <taxon>Pichiomycetes</taxon>
        <taxon>Debaryomycetaceae</taxon>
        <taxon>Millerozyma</taxon>
    </lineage>
</organism>
<sequence length="324" mass="36944">MSEAKLQRTITRFKSKIDSKEYYEAHQTLRTITNRYVNSKQYKEAADLLYQGASILAKNGEYASAGDLLSYMIEVYSEAGIKCDNEGENKEYKLKFIEVVRLLPNSDSVLVDLSKQSIAWSSNTTGSKFGDNELHHVFGEKFLKSLDDSSSSLTEEERQKVFALAELHLILGVHSSLPLYVDFLYRWSENSSEDKGLFLSRAVINYLYLKNVRFAEDAISRFLGKLNSAGAKYEVMEQDGEKIYFYDQPDQKLLNFLQFLVITVQKEAAGSKFLKLYGHYSQLLDKYEIKSHVEYLGRVYFGLEIGNSQGGQNVLADLMGSLFK</sequence>
<dbReference type="OrthoDB" id="10252405at2759"/>